<sequence>MARQQWEQLPAAVRDAITARCGPIEHVHDASAGSIGDFAATLGVHDVGRLFCKGAQLDTDRVGFLRNEIRLNQHLPGDLAPRLRWHAETAGWLVAVFDHAPGVCADLRPGSPDLPVVAATLTRMAAALTPCPPVNIQPATARWGRLLDPSLVDGDTLLHTDMTHNNFLITDGRAQVVDWSMPCRGAVWLDTARMLVRLIRAGHSPTQAESWAAQLPTWAHANPDAVDAFAAALAKLSRRLRDNSTDAPHLAEMATASDAWLQHRLLQRYRPRSVPSPARMQ</sequence>
<evidence type="ECO:0008006" key="3">
    <source>
        <dbReference type="Google" id="ProtNLM"/>
    </source>
</evidence>
<proteinExistence type="predicted"/>
<comment type="caution">
    <text evidence="1">The sequence shown here is derived from an EMBL/GenBank/DDBJ whole genome shotgun (WGS) entry which is preliminary data.</text>
</comment>
<organism evidence="1 2">
    <name type="scientific">Paractinoplanes hotanensis</name>
    <dbReference type="NCBI Taxonomy" id="2906497"/>
    <lineage>
        <taxon>Bacteria</taxon>
        <taxon>Bacillati</taxon>
        <taxon>Actinomycetota</taxon>
        <taxon>Actinomycetes</taxon>
        <taxon>Micromonosporales</taxon>
        <taxon>Micromonosporaceae</taxon>
        <taxon>Paractinoplanes</taxon>
    </lineage>
</organism>
<name>A0ABT0XVE5_9ACTN</name>
<dbReference type="InterPro" id="IPR011009">
    <property type="entry name" value="Kinase-like_dom_sf"/>
</dbReference>
<dbReference type="Proteomes" id="UP001523216">
    <property type="component" value="Unassembled WGS sequence"/>
</dbReference>
<dbReference type="Gene3D" id="3.90.1200.10">
    <property type="match status" value="1"/>
</dbReference>
<dbReference type="RefSeq" id="WP_251797560.1">
    <property type="nucleotide sequence ID" value="NZ_JAMQOL010000010.1"/>
</dbReference>
<keyword evidence="2" id="KW-1185">Reference proteome</keyword>
<evidence type="ECO:0000313" key="2">
    <source>
        <dbReference type="Proteomes" id="UP001523216"/>
    </source>
</evidence>
<gene>
    <name evidence="1" type="ORF">LXN57_09050</name>
</gene>
<dbReference type="EMBL" id="JAMQOL010000010">
    <property type="protein sequence ID" value="MCM4077712.1"/>
    <property type="molecule type" value="Genomic_DNA"/>
</dbReference>
<protein>
    <recommendedName>
        <fullName evidence="3">Aminoglycoside phosphotransferase</fullName>
    </recommendedName>
</protein>
<accession>A0ABT0XVE5</accession>
<dbReference type="SUPFAM" id="SSF56112">
    <property type="entry name" value="Protein kinase-like (PK-like)"/>
    <property type="match status" value="1"/>
</dbReference>
<evidence type="ECO:0000313" key="1">
    <source>
        <dbReference type="EMBL" id="MCM4077712.1"/>
    </source>
</evidence>
<reference evidence="1 2" key="1">
    <citation type="submission" date="2022-06" db="EMBL/GenBank/DDBJ databases">
        <title>Actinoplanes abujensis sp. nov., isolated from Nigerian arid soil.</title>
        <authorList>
            <person name="Ding P."/>
        </authorList>
    </citation>
    <scope>NUCLEOTIDE SEQUENCE [LARGE SCALE GENOMIC DNA]</scope>
    <source>
        <strain evidence="2">TRM88002</strain>
    </source>
</reference>